<dbReference type="Pfam" id="PF00782">
    <property type="entry name" value="DSPc"/>
    <property type="match status" value="1"/>
</dbReference>
<dbReference type="GO" id="GO:0008138">
    <property type="term" value="F:protein tyrosine/serine/threonine phosphatase activity"/>
    <property type="evidence" value="ECO:0007669"/>
    <property type="project" value="UniProtKB-UniRule"/>
</dbReference>
<evidence type="ECO:0000259" key="9">
    <source>
        <dbReference type="PROSITE" id="PS50056"/>
    </source>
</evidence>
<accession>A0AAV0X7J2</accession>
<dbReference type="PANTHER" id="PTHR45682:SF5">
    <property type="entry name" value="DUAL SPECIFICITY PROTEIN PHOSPHATASE"/>
    <property type="match status" value="1"/>
</dbReference>
<reference evidence="10 11" key="1">
    <citation type="submission" date="2023-01" db="EMBL/GenBank/DDBJ databases">
        <authorList>
            <person name="Whitehead M."/>
        </authorList>
    </citation>
    <scope>NUCLEOTIDE SEQUENCE [LARGE SCALE GENOMIC DNA]</scope>
</reference>
<comment type="similarity">
    <text evidence="1 7">Belongs to the protein-tyrosine phosphatase family. Non-receptor class dual specificity subfamily.</text>
</comment>
<dbReference type="InterPro" id="IPR020405">
    <property type="entry name" value="Atypical_DUSP_subfamA"/>
</dbReference>
<dbReference type="GO" id="GO:0004725">
    <property type="term" value="F:protein tyrosine phosphatase activity"/>
    <property type="evidence" value="ECO:0007669"/>
    <property type="project" value="UniProtKB-EC"/>
</dbReference>
<comment type="catalytic activity">
    <reaction evidence="7">
        <text>O-phospho-L-tyrosyl-[protein] + H2O = L-tyrosyl-[protein] + phosphate</text>
        <dbReference type="Rhea" id="RHEA:10684"/>
        <dbReference type="Rhea" id="RHEA-COMP:10136"/>
        <dbReference type="Rhea" id="RHEA-COMP:20101"/>
        <dbReference type="ChEBI" id="CHEBI:15377"/>
        <dbReference type="ChEBI" id="CHEBI:43474"/>
        <dbReference type="ChEBI" id="CHEBI:46858"/>
        <dbReference type="ChEBI" id="CHEBI:61978"/>
        <dbReference type="EC" id="3.1.3.48"/>
    </reaction>
</comment>
<name>A0AAV0X7J2_9HEMI</name>
<dbReference type="InterPro" id="IPR016130">
    <property type="entry name" value="Tyr_Pase_AS"/>
</dbReference>
<proteinExistence type="inferred from homology"/>
<evidence type="ECO:0000256" key="7">
    <source>
        <dbReference type="RuleBase" id="RU366038"/>
    </source>
</evidence>
<dbReference type="PROSITE" id="PS00383">
    <property type="entry name" value="TYR_PHOSPHATASE_1"/>
    <property type="match status" value="1"/>
</dbReference>
<dbReference type="Proteomes" id="UP001160148">
    <property type="component" value="Unassembled WGS sequence"/>
</dbReference>
<dbReference type="PANTHER" id="PTHR45682">
    <property type="entry name" value="AGAP008228-PA"/>
    <property type="match status" value="1"/>
</dbReference>
<dbReference type="InterPro" id="IPR000340">
    <property type="entry name" value="Dual-sp_phosphatase_cat-dom"/>
</dbReference>
<keyword evidence="2 7" id="KW-0378">Hydrolase</keyword>
<dbReference type="GO" id="GO:0005737">
    <property type="term" value="C:cytoplasm"/>
    <property type="evidence" value="ECO:0007669"/>
    <property type="project" value="TreeGrafter"/>
</dbReference>
<keyword evidence="3 7" id="KW-0904">Protein phosphatase</keyword>
<dbReference type="SMART" id="SM00195">
    <property type="entry name" value="DSPc"/>
    <property type="match status" value="1"/>
</dbReference>
<evidence type="ECO:0000256" key="1">
    <source>
        <dbReference type="ARBA" id="ARBA00008601"/>
    </source>
</evidence>
<evidence type="ECO:0000256" key="4">
    <source>
        <dbReference type="ARBA" id="ARBA00047761"/>
    </source>
</evidence>
<evidence type="ECO:0000313" key="10">
    <source>
        <dbReference type="EMBL" id="CAI6364265.1"/>
    </source>
</evidence>
<feature type="active site" description="Phosphocysteine intermediate" evidence="6">
    <location>
        <position position="143"/>
    </location>
</feature>
<comment type="catalytic activity">
    <reaction evidence="4 7">
        <text>O-phospho-L-seryl-[protein] + H2O = L-seryl-[protein] + phosphate</text>
        <dbReference type="Rhea" id="RHEA:20629"/>
        <dbReference type="Rhea" id="RHEA-COMP:9863"/>
        <dbReference type="Rhea" id="RHEA-COMP:11604"/>
        <dbReference type="ChEBI" id="CHEBI:15377"/>
        <dbReference type="ChEBI" id="CHEBI:29999"/>
        <dbReference type="ChEBI" id="CHEBI:43474"/>
        <dbReference type="ChEBI" id="CHEBI:83421"/>
        <dbReference type="EC" id="3.1.3.16"/>
    </reaction>
</comment>
<dbReference type="GO" id="GO:0033549">
    <property type="term" value="F:MAP kinase phosphatase activity"/>
    <property type="evidence" value="ECO:0007669"/>
    <property type="project" value="TreeGrafter"/>
</dbReference>
<dbReference type="InterPro" id="IPR029021">
    <property type="entry name" value="Prot-tyrosine_phosphatase-like"/>
</dbReference>
<keyword evidence="11" id="KW-1185">Reference proteome</keyword>
<feature type="domain" description="Tyrosine specific protein phosphatases" evidence="9">
    <location>
        <begin position="119"/>
        <end position="177"/>
    </location>
</feature>
<dbReference type="EC" id="3.1.3.48" evidence="7"/>
<dbReference type="SUPFAM" id="SSF52799">
    <property type="entry name" value="(Phosphotyrosine protein) phosphatases II"/>
    <property type="match status" value="1"/>
</dbReference>
<dbReference type="Gene3D" id="3.90.190.10">
    <property type="entry name" value="Protein tyrosine phosphatase superfamily"/>
    <property type="match status" value="1"/>
</dbReference>
<sequence length="201" mass="22778">MNILLSKMEYLLAKFRKKDPIKEVTFEDLQAVLLRTQPPPKKKNISACDYNEICPKIYVGDWNTAKNLNLLLSLGITHVVNAAQGIGFGMVDTNEQFYRPFNIQYMGLPLCDDSNVAINEYFESVSNFIDDALSQKGKVLVHCIMGISRSATITIAYLMIKKGLRAKEAVEKVKKARDIRPNNGFLKQLAQLDNDRILNTY</sequence>
<dbReference type="EMBL" id="CARXXK010000003">
    <property type="protein sequence ID" value="CAI6364265.1"/>
    <property type="molecule type" value="Genomic_DNA"/>
</dbReference>
<dbReference type="EC" id="3.1.3.16" evidence="7"/>
<dbReference type="PROSITE" id="PS50054">
    <property type="entry name" value="TYR_PHOSPHATASE_DUAL"/>
    <property type="match status" value="1"/>
</dbReference>
<dbReference type="CDD" id="cd14515">
    <property type="entry name" value="DUSP3-like"/>
    <property type="match status" value="1"/>
</dbReference>
<evidence type="ECO:0000256" key="6">
    <source>
        <dbReference type="PIRSR" id="PIRSR620405-1"/>
    </source>
</evidence>
<evidence type="ECO:0000256" key="3">
    <source>
        <dbReference type="ARBA" id="ARBA00022912"/>
    </source>
</evidence>
<dbReference type="PRINTS" id="PR01908">
    <property type="entry name" value="ADSPHPHTASE"/>
</dbReference>
<dbReference type="AlphaFoldDB" id="A0AAV0X7J2"/>
<dbReference type="GO" id="GO:0004722">
    <property type="term" value="F:protein serine/threonine phosphatase activity"/>
    <property type="evidence" value="ECO:0007669"/>
    <property type="project" value="UniProtKB-EC"/>
</dbReference>
<organism evidence="10 11">
    <name type="scientific">Macrosiphum euphorbiae</name>
    <name type="common">potato aphid</name>
    <dbReference type="NCBI Taxonomy" id="13131"/>
    <lineage>
        <taxon>Eukaryota</taxon>
        <taxon>Metazoa</taxon>
        <taxon>Ecdysozoa</taxon>
        <taxon>Arthropoda</taxon>
        <taxon>Hexapoda</taxon>
        <taxon>Insecta</taxon>
        <taxon>Pterygota</taxon>
        <taxon>Neoptera</taxon>
        <taxon>Paraneoptera</taxon>
        <taxon>Hemiptera</taxon>
        <taxon>Sternorrhyncha</taxon>
        <taxon>Aphidomorpha</taxon>
        <taxon>Aphidoidea</taxon>
        <taxon>Aphididae</taxon>
        <taxon>Macrosiphini</taxon>
        <taxon>Macrosiphum</taxon>
    </lineage>
</organism>
<feature type="domain" description="Tyrosine-protein phosphatase" evidence="8">
    <location>
        <begin position="49"/>
        <end position="198"/>
    </location>
</feature>
<dbReference type="GO" id="GO:0043409">
    <property type="term" value="P:negative regulation of MAPK cascade"/>
    <property type="evidence" value="ECO:0007669"/>
    <property type="project" value="TreeGrafter"/>
</dbReference>
<evidence type="ECO:0000256" key="5">
    <source>
        <dbReference type="ARBA" id="ARBA00048336"/>
    </source>
</evidence>
<dbReference type="InterPro" id="IPR020422">
    <property type="entry name" value="TYR_PHOSPHATASE_DUAL_dom"/>
</dbReference>
<evidence type="ECO:0000259" key="8">
    <source>
        <dbReference type="PROSITE" id="PS50054"/>
    </source>
</evidence>
<dbReference type="PROSITE" id="PS50056">
    <property type="entry name" value="TYR_PHOSPHATASE_2"/>
    <property type="match status" value="1"/>
</dbReference>
<comment type="caution">
    <text evidence="10">The sequence shown here is derived from an EMBL/GenBank/DDBJ whole genome shotgun (WGS) entry which is preliminary data.</text>
</comment>
<dbReference type="PRINTS" id="PR01909">
    <property type="entry name" value="ADSPHPHTASEA"/>
</dbReference>
<comment type="function">
    <text evidence="7">Dual specificity phosphatase able to dephosphorylate phosphotyrosine, phosphoserine and phosphothreonine residues, with a preference for phosphotyrosine as a substrate.</text>
</comment>
<dbReference type="InterPro" id="IPR000387">
    <property type="entry name" value="Tyr_Pase_dom"/>
</dbReference>
<protein>
    <recommendedName>
        <fullName evidence="7">Dual specificity protein phosphatase</fullName>
        <ecNumber evidence="7">3.1.3.16</ecNumber>
        <ecNumber evidence="7">3.1.3.48</ecNumber>
    </recommendedName>
</protein>
<evidence type="ECO:0000313" key="11">
    <source>
        <dbReference type="Proteomes" id="UP001160148"/>
    </source>
</evidence>
<gene>
    <name evidence="10" type="ORF">MEUPH1_LOCUS19114</name>
</gene>
<evidence type="ECO:0000256" key="2">
    <source>
        <dbReference type="ARBA" id="ARBA00022801"/>
    </source>
</evidence>
<comment type="catalytic activity">
    <reaction evidence="5 7">
        <text>O-phospho-L-threonyl-[protein] + H2O = L-threonyl-[protein] + phosphate</text>
        <dbReference type="Rhea" id="RHEA:47004"/>
        <dbReference type="Rhea" id="RHEA-COMP:11060"/>
        <dbReference type="Rhea" id="RHEA-COMP:11605"/>
        <dbReference type="ChEBI" id="CHEBI:15377"/>
        <dbReference type="ChEBI" id="CHEBI:30013"/>
        <dbReference type="ChEBI" id="CHEBI:43474"/>
        <dbReference type="ChEBI" id="CHEBI:61977"/>
        <dbReference type="EC" id="3.1.3.16"/>
    </reaction>
</comment>